<sequence length="75" mass="8476">MNDIDDLIGLVRDELGLDLTAEDADRDLDELDGWDSLHVLWLITVLERDTGGRISLPELIEARSLQAIYDLAVKR</sequence>
<dbReference type="EMBL" id="BAAAQN010000001">
    <property type="protein sequence ID" value="GAA2011113.1"/>
    <property type="molecule type" value="Genomic_DNA"/>
</dbReference>
<evidence type="ECO:0000313" key="2">
    <source>
        <dbReference type="EMBL" id="GAA2011113.1"/>
    </source>
</evidence>
<comment type="caution">
    <text evidence="2">The sequence shown here is derived from an EMBL/GenBank/DDBJ whole genome shotgun (WGS) entry which is preliminary data.</text>
</comment>
<gene>
    <name evidence="2" type="ORF">GCM10009839_01420</name>
</gene>
<dbReference type="PROSITE" id="PS50075">
    <property type="entry name" value="CARRIER"/>
    <property type="match status" value="1"/>
</dbReference>
<feature type="domain" description="Carrier" evidence="1">
    <location>
        <begin position="1"/>
        <end position="75"/>
    </location>
</feature>
<keyword evidence="3" id="KW-1185">Reference proteome</keyword>
<dbReference type="RefSeq" id="WP_344663472.1">
    <property type="nucleotide sequence ID" value="NZ_BAAAQN010000001.1"/>
</dbReference>
<organism evidence="2 3">
    <name type="scientific">Catenulispora yoronensis</name>
    <dbReference type="NCBI Taxonomy" id="450799"/>
    <lineage>
        <taxon>Bacteria</taxon>
        <taxon>Bacillati</taxon>
        <taxon>Actinomycetota</taxon>
        <taxon>Actinomycetes</taxon>
        <taxon>Catenulisporales</taxon>
        <taxon>Catenulisporaceae</taxon>
        <taxon>Catenulispora</taxon>
    </lineage>
</organism>
<dbReference type="SUPFAM" id="SSF47336">
    <property type="entry name" value="ACP-like"/>
    <property type="match status" value="1"/>
</dbReference>
<accession>A0ABN2TIT3</accession>
<dbReference type="InterPro" id="IPR036736">
    <property type="entry name" value="ACP-like_sf"/>
</dbReference>
<evidence type="ECO:0000313" key="3">
    <source>
        <dbReference type="Proteomes" id="UP001500751"/>
    </source>
</evidence>
<reference evidence="2 3" key="1">
    <citation type="journal article" date="2019" name="Int. J. Syst. Evol. Microbiol.">
        <title>The Global Catalogue of Microorganisms (GCM) 10K type strain sequencing project: providing services to taxonomists for standard genome sequencing and annotation.</title>
        <authorList>
            <consortium name="The Broad Institute Genomics Platform"/>
            <consortium name="The Broad Institute Genome Sequencing Center for Infectious Disease"/>
            <person name="Wu L."/>
            <person name="Ma J."/>
        </authorList>
    </citation>
    <scope>NUCLEOTIDE SEQUENCE [LARGE SCALE GENOMIC DNA]</scope>
    <source>
        <strain evidence="2 3">JCM 16014</strain>
    </source>
</reference>
<proteinExistence type="predicted"/>
<dbReference type="InterPro" id="IPR009081">
    <property type="entry name" value="PP-bd_ACP"/>
</dbReference>
<protein>
    <recommendedName>
        <fullName evidence="1">Carrier domain-containing protein</fullName>
    </recommendedName>
</protein>
<evidence type="ECO:0000259" key="1">
    <source>
        <dbReference type="PROSITE" id="PS50075"/>
    </source>
</evidence>
<dbReference type="Gene3D" id="1.10.1200.10">
    <property type="entry name" value="ACP-like"/>
    <property type="match status" value="1"/>
</dbReference>
<dbReference type="Proteomes" id="UP001500751">
    <property type="component" value="Unassembled WGS sequence"/>
</dbReference>
<name>A0ABN2TIT3_9ACTN</name>
<dbReference type="Pfam" id="PF00550">
    <property type="entry name" value="PP-binding"/>
    <property type="match status" value="1"/>
</dbReference>